<dbReference type="GO" id="GO:0005524">
    <property type="term" value="F:ATP binding"/>
    <property type="evidence" value="ECO:0007669"/>
    <property type="project" value="UniProtKB-KW"/>
</dbReference>
<keyword evidence="8" id="KW-0067">ATP-binding</keyword>
<feature type="domain" description="DhaL" evidence="16">
    <location>
        <begin position="380"/>
        <end position="578"/>
    </location>
</feature>
<dbReference type="SUPFAM" id="SSF101473">
    <property type="entry name" value="DhaL-like"/>
    <property type="match status" value="1"/>
</dbReference>
<comment type="subunit">
    <text evidence="12">Homodimer. Interacts with IFIH1 (via the CARD domains), the interaction is inhibited by viral infection.</text>
</comment>
<keyword evidence="19" id="KW-1185">Reference proteome</keyword>
<evidence type="ECO:0000256" key="2">
    <source>
        <dbReference type="ARBA" id="ARBA00012110"/>
    </source>
</evidence>
<evidence type="ECO:0000256" key="14">
    <source>
        <dbReference type="ARBA" id="ARBA00048526"/>
    </source>
</evidence>
<evidence type="ECO:0000256" key="13">
    <source>
        <dbReference type="ARBA" id="ARBA00047974"/>
    </source>
</evidence>
<comment type="function">
    <text evidence="11">Catalyzes both the phosphorylation of dihydroxyacetone and of glyceraldehyde, and the splitting of ribonucleoside diphosphate-X compounds among which FAD is the best substrate. Represses IFIH1-mediated cellular antiviral response.</text>
</comment>
<dbReference type="EMBL" id="FZQP02006927">
    <property type="protein sequence ID" value="VVD05080.1"/>
    <property type="molecule type" value="Genomic_DNA"/>
</dbReference>
<comment type="catalytic activity">
    <reaction evidence="13">
        <text>D-glyceraldehyde + ATP = D-glyceraldehyde 3-phosphate + ADP + H(+)</text>
        <dbReference type="Rhea" id="RHEA:13941"/>
        <dbReference type="ChEBI" id="CHEBI:15378"/>
        <dbReference type="ChEBI" id="CHEBI:17378"/>
        <dbReference type="ChEBI" id="CHEBI:30616"/>
        <dbReference type="ChEBI" id="CHEBI:59776"/>
        <dbReference type="ChEBI" id="CHEBI:456216"/>
        <dbReference type="EC" id="2.7.1.28"/>
    </reaction>
</comment>
<dbReference type="PROSITE" id="PS51481">
    <property type="entry name" value="DHAK"/>
    <property type="match status" value="1"/>
</dbReference>
<comment type="catalytic activity">
    <reaction evidence="14">
        <text>FAD = riboflavin cyclic-4',5'-phosphate + AMP + H(+)</text>
        <dbReference type="Rhea" id="RHEA:13729"/>
        <dbReference type="ChEBI" id="CHEBI:15378"/>
        <dbReference type="ChEBI" id="CHEBI:57692"/>
        <dbReference type="ChEBI" id="CHEBI:76202"/>
        <dbReference type="ChEBI" id="CHEBI:456215"/>
        <dbReference type="EC" id="4.6.1.15"/>
    </reaction>
</comment>
<dbReference type="AlphaFoldDB" id="A0A5E4R6W4"/>
<dbReference type="Pfam" id="PF02733">
    <property type="entry name" value="Dak1"/>
    <property type="match status" value="1"/>
</dbReference>
<dbReference type="EC" id="2.7.1.28" evidence="2"/>
<evidence type="ECO:0000256" key="11">
    <source>
        <dbReference type="ARBA" id="ARBA00045490"/>
    </source>
</evidence>
<gene>
    <name evidence="18" type="ORF">LSINAPIS_LOCUS14694</name>
</gene>
<dbReference type="PROSITE" id="PS51480">
    <property type="entry name" value="DHAL"/>
    <property type="match status" value="1"/>
</dbReference>
<dbReference type="SUPFAM" id="SSF82549">
    <property type="entry name" value="DAK1/DegV-like"/>
    <property type="match status" value="1"/>
</dbReference>
<dbReference type="SMART" id="SM01120">
    <property type="entry name" value="Dak2"/>
    <property type="match status" value="1"/>
</dbReference>
<keyword evidence="6" id="KW-0547">Nucleotide-binding</keyword>
<dbReference type="PANTHER" id="PTHR28629:SF4">
    <property type="entry name" value="TRIOKINASE_FMN CYCLASE"/>
    <property type="match status" value="1"/>
</dbReference>
<evidence type="ECO:0000259" key="16">
    <source>
        <dbReference type="PROSITE" id="PS51480"/>
    </source>
</evidence>
<dbReference type="Proteomes" id="UP000324832">
    <property type="component" value="Unassembled WGS sequence"/>
</dbReference>
<accession>A0A5E4R6W4</accession>
<evidence type="ECO:0000256" key="15">
    <source>
        <dbReference type="ARBA" id="ARBA00048898"/>
    </source>
</evidence>
<protein>
    <recommendedName>
        <fullName evidence="4">Triokinase/FMN cyclase</fullName>
        <ecNumber evidence="2">2.7.1.28</ecNumber>
        <ecNumber evidence="1">2.7.1.29</ecNumber>
        <ecNumber evidence="3">4.6.1.15</ecNumber>
    </recommendedName>
    <alternativeName>
        <fullName evidence="10">Bifunctional ATP-dependent dihydroxyacetone kinase/FAD-AMP lyase (cyclizing)</fullName>
    </alternativeName>
</protein>
<evidence type="ECO:0000256" key="8">
    <source>
        <dbReference type="ARBA" id="ARBA00022840"/>
    </source>
</evidence>
<evidence type="ECO:0000259" key="17">
    <source>
        <dbReference type="PROSITE" id="PS51481"/>
    </source>
</evidence>
<feature type="domain" description="DhaK" evidence="17">
    <location>
        <begin position="13"/>
        <end position="337"/>
    </location>
</feature>
<evidence type="ECO:0000256" key="10">
    <source>
        <dbReference type="ARBA" id="ARBA00032426"/>
    </source>
</evidence>
<evidence type="ECO:0000256" key="12">
    <source>
        <dbReference type="ARBA" id="ARBA00046681"/>
    </source>
</evidence>
<dbReference type="InterPro" id="IPR004006">
    <property type="entry name" value="DhaK_dom"/>
</dbReference>
<reference evidence="18 19" key="1">
    <citation type="submission" date="2017-07" db="EMBL/GenBank/DDBJ databases">
        <authorList>
            <person name="Talla V."/>
            <person name="Backstrom N."/>
        </authorList>
    </citation>
    <scope>NUCLEOTIDE SEQUENCE [LARGE SCALE GENOMIC DNA]</scope>
</reference>
<evidence type="ECO:0000256" key="4">
    <source>
        <dbReference type="ARBA" id="ARBA00018932"/>
    </source>
</evidence>
<dbReference type="GO" id="GO:0019563">
    <property type="term" value="P:glycerol catabolic process"/>
    <property type="evidence" value="ECO:0007669"/>
    <property type="project" value="TreeGrafter"/>
</dbReference>
<evidence type="ECO:0000256" key="7">
    <source>
        <dbReference type="ARBA" id="ARBA00022777"/>
    </source>
</evidence>
<evidence type="ECO:0000256" key="3">
    <source>
        <dbReference type="ARBA" id="ARBA00012578"/>
    </source>
</evidence>
<dbReference type="FunFam" id="3.40.50.10440:FF:000001">
    <property type="entry name" value="Dihydroxyacetone kinase, DhaK subunit"/>
    <property type="match status" value="1"/>
</dbReference>
<proteinExistence type="predicted"/>
<dbReference type="EC" id="4.6.1.15" evidence="3"/>
<dbReference type="FunFam" id="1.25.40.340:FF:000002">
    <property type="entry name" value="Dihydroxyacetone kinase, L subunit"/>
    <property type="match status" value="1"/>
</dbReference>
<evidence type="ECO:0000256" key="9">
    <source>
        <dbReference type="ARBA" id="ARBA00023285"/>
    </source>
</evidence>
<dbReference type="InterPro" id="IPR036117">
    <property type="entry name" value="DhaL_dom_sf"/>
</dbReference>
<keyword evidence="9" id="KW-0170">Cobalt</keyword>
<dbReference type="InterPro" id="IPR050861">
    <property type="entry name" value="Dihydroxyacetone_Kinase"/>
</dbReference>
<evidence type="ECO:0000313" key="18">
    <source>
        <dbReference type="EMBL" id="VVD05080.1"/>
    </source>
</evidence>
<dbReference type="Gene3D" id="3.30.1180.20">
    <property type="entry name" value="Dihydroxyacetone kinase, domain 2"/>
    <property type="match status" value="1"/>
</dbReference>
<name>A0A5E4R6W4_9NEOP</name>
<keyword evidence="7" id="KW-0418">Kinase</keyword>
<dbReference type="Pfam" id="PF02734">
    <property type="entry name" value="Dak2"/>
    <property type="match status" value="1"/>
</dbReference>
<dbReference type="EC" id="2.7.1.29" evidence="1"/>
<dbReference type="PANTHER" id="PTHR28629">
    <property type="entry name" value="TRIOKINASE/FMN CYCLASE"/>
    <property type="match status" value="1"/>
</dbReference>
<dbReference type="GO" id="GO:0004371">
    <property type="term" value="F:glycerone kinase activity"/>
    <property type="evidence" value="ECO:0007669"/>
    <property type="project" value="UniProtKB-EC"/>
</dbReference>
<dbReference type="InterPro" id="IPR004007">
    <property type="entry name" value="DhaL_dom"/>
</dbReference>
<keyword evidence="5" id="KW-0808">Transferase</keyword>
<dbReference type="Gene3D" id="3.40.50.10440">
    <property type="entry name" value="Dihydroxyacetone kinase, domain 1"/>
    <property type="match status" value="1"/>
</dbReference>
<comment type="catalytic activity">
    <reaction evidence="15">
        <text>dihydroxyacetone + ATP = dihydroxyacetone phosphate + ADP + H(+)</text>
        <dbReference type="Rhea" id="RHEA:15773"/>
        <dbReference type="ChEBI" id="CHEBI:15378"/>
        <dbReference type="ChEBI" id="CHEBI:16016"/>
        <dbReference type="ChEBI" id="CHEBI:30616"/>
        <dbReference type="ChEBI" id="CHEBI:57642"/>
        <dbReference type="ChEBI" id="CHEBI:456216"/>
        <dbReference type="EC" id="2.7.1.29"/>
    </reaction>
</comment>
<dbReference type="GO" id="GO:0034012">
    <property type="term" value="F:FAD-AMP lyase (cyclizing) activity"/>
    <property type="evidence" value="ECO:0007669"/>
    <property type="project" value="UniProtKB-EC"/>
</dbReference>
<dbReference type="Gene3D" id="1.25.40.340">
    <property type="match status" value="1"/>
</dbReference>
<evidence type="ECO:0000256" key="1">
    <source>
        <dbReference type="ARBA" id="ARBA00012107"/>
    </source>
</evidence>
<evidence type="ECO:0000256" key="6">
    <source>
        <dbReference type="ARBA" id="ARBA00022741"/>
    </source>
</evidence>
<organism evidence="18 19">
    <name type="scientific">Leptidea sinapis</name>
    <dbReference type="NCBI Taxonomy" id="189913"/>
    <lineage>
        <taxon>Eukaryota</taxon>
        <taxon>Metazoa</taxon>
        <taxon>Ecdysozoa</taxon>
        <taxon>Arthropoda</taxon>
        <taxon>Hexapoda</taxon>
        <taxon>Insecta</taxon>
        <taxon>Pterygota</taxon>
        <taxon>Neoptera</taxon>
        <taxon>Endopterygota</taxon>
        <taxon>Lepidoptera</taxon>
        <taxon>Glossata</taxon>
        <taxon>Ditrysia</taxon>
        <taxon>Papilionoidea</taxon>
        <taxon>Pieridae</taxon>
        <taxon>Dismorphiinae</taxon>
        <taxon>Leptidea</taxon>
    </lineage>
</organism>
<evidence type="ECO:0000313" key="19">
    <source>
        <dbReference type="Proteomes" id="UP000324832"/>
    </source>
</evidence>
<evidence type="ECO:0000256" key="5">
    <source>
        <dbReference type="ARBA" id="ARBA00022679"/>
    </source>
</evidence>
<sequence>MSSKTITKKIINSPESCVDDNLRGVIALYPNLKLHPKHRVVTIRQDTDSGRVAIIGGGGSGHEPFASGFIGAGMLDGAVAGGVFASPPTGNILYAIKQLFKYNSGGVLVSLGNYTGDRLNFGKAIEKAKIAGIKAESLIIGEDVASSKNKTGGRSMCGEVLIYKFCGAMSAKGYDLQSIRNMAVEINRNMATLGITLTACSLPGQPPLFEIATDEMEIGAGVHGEAGIEKRKMGTAKQIVALTLDPIIGHLKLKSGDRVAAVLNNMGGTSCMEMNIIATETKDYLDAKQIRLERMYSGALKTSLEMQGFQICLLHLNDVNGNLWLELLDAPTESIGWTGGSMSVPKKTTNQITDDDDDLSLQNTGRKAGVGPRLSTQEQDIARGSLKAAADAVIRSEELLNRLDSGCGDGDCGITLKKFGEAILTYLKTASLEYPSDVMWELSEMAETDMGGTSGGIYSLGLSAASQALANATSNSRNSWLSAWESAMQAITKYGGADPGDRTMLDTLHTASVTFKQTLTEDLQTALTKTAQSADIGAKATANMIARAGRASYVASEYIQEEDAGARAAALWISAIVQHIAQTY</sequence>
<dbReference type="GO" id="GO:0050354">
    <property type="term" value="F:triokinase activity"/>
    <property type="evidence" value="ECO:0007669"/>
    <property type="project" value="UniProtKB-EC"/>
</dbReference>
<dbReference type="GO" id="GO:0005829">
    <property type="term" value="C:cytosol"/>
    <property type="evidence" value="ECO:0007669"/>
    <property type="project" value="TreeGrafter"/>
</dbReference>